<dbReference type="Gene3D" id="3.40.50.150">
    <property type="entry name" value="Vaccinia Virus protein VP39"/>
    <property type="match status" value="1"/>
</dbReference>
<dbReference type="RefSeq" id="WP_131257602.1">
    <property type="nucleotide sequence ID" value="NZ_JBHSUS010000001.1"/>
</dbReference>
<evidence type="ECO:0000313" key="3">
    <source>
        <dbReference type="Proteomes" id="UP001596364"/>
    </source>
</evidence>
<dbReference type="Pfam" id="PF04445">
    <property type="entry name" value="SAM_MT"/>
    <property type="match status" value="1"/>
</dbReference>
<dbReference type="Gene3D" id="3.40.1630.10">
    <property type="entry name" value="YhiQ-like domain"/>
    <property type="match status" value="1"/>
</dbReference>
<evidence type="ECO:0000256" key="1">
    <source>
        <dbReference type="HAMAP-Rule" id="MF_01523"/>
    </source>
</evidence>
<dbReference type="Proteomes" id="UP001596364">
    <property type="component" value="Unassembled WGS sequence"/>
</dbReference>
<feature type="binding site" evidence="1">
    <location>
        <begin position="104"/>
        <end position="105"/>
    </location>
    <ligand>
        <name>S-adenosyl-L-methionine</name>
        <dbReference type="ChEBI" id="CHEBI:59789"/>
    </ligand>
</feature>
<sequence length="247" mass="27182">MPDFSLLCQDPNRQETARQLAAKYGFVYGQQAQHGLILSLETEGLQLKNLDEPKTGGVMVDFISAAMSWRREHGGGLKEAVAKAVGVKGNYHLTVFDATAGLGRDAFILANLGCSVTMTERSPIVAALLEDGLQRGIADPAVQRMRLLNVPALQAMQNWQDEQPDVVYLDPMFPHRKKSAAVKKDMRLFQLLLGPDLDADGLLAPARQLAKKRVVVKRPANAPYLAECKPSIEMKGKANRFDIYLNP</sequence>
<comment type="catalytic activity">
    <reaction evidence="1">
        <text>guanosine(1516) in 16S rRNA + S-adenosyl-L-methionine = N(2)-methylguanosine(1516) in 16S rRNA + S-adenosyl-L-homocysteine + H(+)</text>
        <dbReference type="Rhea" id="RHEA:43220"/>
        <dbReference type="Rhea" id="RHEA-COMP:10412"/>
        <dbReference type="Rhea" id="RHEA-COMP:10413"/>
        <dbReference type="ChEBI" id="CHEBI:15378"/>
        <dbReference type="ChEBI" id="CHEBI:57856"/>
        <dbReference type="ChEBI" id="CHEBI:59789"/>
        <dbReference type="ChEBI" id="CHEBI:74269"/>
        <dbReference type="ChEBI" id="CHEBI:74481"/>
        <dbReference type="EC" id="2.1.1.242"/>
    </reaction>
</comment>
<evidence type="ECO:0000313" key="2">
    <source>
        <dbReference type="EMBL" id="MFC6441641.1"/>
    </source>
</evidence>
<proteinExistence type="inferred from homology"/>
<protein>
    <recommendedName>
        <fullName evidence="1">Ribosomal RNA small subunit methyltransferase J</fullName>
        <ecNumber evidence="1">2.1.1.242</ecNumber>
    </recommendedName>
    <alternativeName>
        <fullName evidence="1">16S rRNA m2G1516 methyltransferase</fullName>
    </alternativeName>
    <alternativeName>
        <fullName evidence="1">rRNA (guanine-N(2)-)-methyltransferase</fullName>
    </alternativeName>
</protein>
<comment type="similarity">
    <text evidence="1">Belongs to the methyltransferase superfamily. RsmJ family.</text>
</comment>
<feature type="binding site" evidence="1">
    <location>
        <begin position="120"/>
        <end position="121"/>
    </location>
    <ligand>
        <name>S-adenosyl-L-methionine</name>
        <dbReference type="ChEBI" id="CHEBI:59789"/>
    </ligand>
</feature>
<comment type="caution">
    <text evidence="1">Lacks conserved residue(s) required for the propagation of feature annotation.</text>
</comment>
<dbReference type="EC" id="2.1.1.242" evidence="1"/>
<accession>A0ABW1XPH5</accession>
<keyword evidence="1" id="KW-0698">rRNA processing</keyword>
<reference evidence="3" key="1">
    <citation type="journal article" date="2019" name="Int. J. Syst. Evol. Microbiol.">
        <title>The Global Catalogue of Microorganisms (GCM) 10K type strain sequencing project: providing services to taxonomists for standard genome sequencing and annotation.</title>
        <authorList>
            <consortium name="The Broad Institute Genomics Platform"/>
            <consortium name="The Broad Institute Genome Sequencing Center for Infectious Disease"/>
            <person name="Wu L."/>
            <person name="Ma J."/>
        </authorList>
    </citation>
    <scope>NUCLEOTIDE SEQUENCE [LARGE SCALE GENOMIC DNA]</scope>
    <source>
        <strain evidence="3">CGMCC 1.16031</strain>
    </source>
</reference>
<dbReference type="CDD" id="cd02440">
    <property type="entry name" value="AdoMet_MTases"/>
    <property type="match status" value="1"/>
</dbReference>
<comment type="function">
    <text evidence="1">Specifically methylates the guanosine in position 1516 of 16S rRNA.</text>
</comment>
<name>A0ABW1XPH5_9ALTE</name>
<keyword evidence="1 2" id="KW-0489">Methyltransferase</keyword>
<comment type="caution">
    <text evidence="2">The sequence shown here is derived from an EMBL/GenBank/DDBJ whole genome shotgun (WGS) entry which is preliminary data.</text>
</comment>
<keyword evidence="1" id="KW-0808">Transferase</keyword>
<gene>
    <name evidence="1" type="primary">rsmJ</name>
    <name evidence="2" type="ORF">ACFP85_15920</name>
</gene>
<dbReference type="SUPFAM" id="SSF53335">
    <property type="entry name" value="S-adenosyl-L-methionine-dependent methyltransferases"/>
    <property type="match status" value="1"/>
</dbReference>
<dbReference type="GO" id="GO:0032259">
    <property type="term" value="P:methylation"/>
    <property type="evidence" value="ECO:0007669"/>
    <property type="project" value="UniProtKB-KW"/>
</dbReference>
<dbReference type="HAMAP" id="MF_01523">
    <property type="entry name" value="16SrRNA_methyltr_J"/>
    <property type="match status" value="1"/>
</dbReference>
<keyword evidence="1" id="KW-0963">Cytoplasm</keyword>
<dbReference type="PANTHER" id="PTHR36112">
    <property type="entry name" value="RIBOSOMAL RNA SMALL SUBUNIT METHYLTRANSFERASE J"/>
    <property type="match status" value="1"/>
</dbReference>
<organism evidence="2 3">
    <name type="scientific">Pseudobowmanella zhangzhouensis</name>
    <dbReference type="NCBI Taxonomy" id="1537679"/>
    <lineage>
        <taxon>Bacteria</taxon>
        <taxon>Pseudomonadati</taxon>
        <taxon>Pseudomonadota</taxon>
        <taxon>Gammaproteobacteria</taxon>
        <taxon>Alteromonadales</taxon>
        <taxon>Alteromonadaceae</taxon>
    </lineage>
</organism>
<feature type="binding site" evidence="1">
    <location>
        <position position="170"/>
    </location>
    <ligand>
        <name>S-adenosyl-L-methionine</name>
        <dbReference type="ChEBI" id="CHEBI:59789"/>
    </ligand>
</feature>
<dbReference type="InterPro" id="IPR007536">
    <property type="entry name" value="16SrRNA_methylTrfase_J"/>
</dbReference>
<dbReference type="GO" id="GO:0008168">
    <property type="term" value="F:methyltransferase activity"/>
    <property type="evidence" value="ECO:0007669"/>
    <property type="project" value="UniProtKB-KW"/>
</dbReference>
<dbReference type="PANTHER" id="PTHR36112:SF1">
    <property type="entry name" value="RIBOSOMAL RNA SMALL SUBUNIT METHYLTRANSFERASE J"/>
    <property type="match status" value="1"/>
</dbReference>
<dbReference type="EMBL" id="JBHSUS010000001">
    <property type="protein sequence ID" value="MFC6441641.1"/>
    <property type="molecule type" value="Genomic_DNA"/>
</dbReference>
<dbReference type="InterPro" id="IPR029063">
    <property type="entry name" value="SAM-dependent_MTases_sf"/>
</dbReference>
<comment type="subcellular location">
    <subcellularLocation>
        <location evidence="1">Cytoplasm</location>
    </subcellularLocation>
</comment>
<keyword evidence="1" id="KW-0949">S-adenosyl-L-methionine</keyword>
<keyword evidence="3" id="KW-1185">Reference proteome</keyword>